<evidence type="ECO:0000256" key="4">
    <source>
        <dbReference type="ARBA" id="ARBA00023069"/>
    </source>
</evidence>
<evidence type="ECO:0000256" key="6">
    <source>
        <dbReference type="ARBA" id="ARBA00033747"/>
    </source>
</evidence>
<dbReference type="GO" id="GO:0030030">
    <property type="term" value="P:cell projection organization"/>
    <property type="evidence" value="ECO:0007669"/>
    <property type="project" value="UniProtKB-KW"/>
</dbReference>
<dbReference type="PANTHER" id="PTHR31183">
    <property type="entry name" value="TRICHOPLEIN KERATIN FILAMENT-BINDING PROTEIN FAMILY MEMBER"/>
    <property type="match status" value="1"/>
</dbReference>
<comment type="similarity">
    <text evidence="6">Belongs to the CFAP53 family.</text>
</comment>
<dbReference type="GO" id="GO:0005930">
    <property type="term" value="C:axoneme"/>
    <property type="evidence" value="ECO:0007669"/>
    <property type="project" value="UniProtKB-ARBA"/>
</dbReference>
<dbReference type="Ensembl" id="ENSCAFT00040022621.1">
    <property type="protein sequence ID" value="ENSCAFP00040019601.1"/>
    <property type="gene ID" value="ENSCAFG00040011848.1"/>
</dbReference>
<evidence type="ECO:0000313" key="11">
    <source>
        <dbReference type="Ensembl" id="ENSCAFP00000027931.3"/>
    </source>
</evidence>
<dbReference type="Ensembl" id="ENSCAFT00030005090.1">
    <property type="protein sequence ID" value="ENSCAFP00030004521.1"/>
    <property type="gene ID" value="ENSCAFG00030002519.1"/>
</dbReference>
<feature type="region of interest" description="Disordered" evidence="9">
    <location>
        <begin position="1"/>
        <end position="20"/>
    </location>
</feature>
<dbReference type="InterPro" id="IPR043597">
    <property type="entry name" value="TPH_dom"/>
</dbReference>
<reference evidence="13" key="4">
    <citation type="submission" date="2025-05" db="UniProtKB">
        <authorList>
            <consortium name="Ensembl"/>
        </authorList>
    </citation>
    <scope>IDENTIFICATION</scope>
</reference>
<evidence type="ECO:0000256" key="9">
    <source>
        <dbReference type="SAM" id="MobiDB-lite"/>
    </source>
</evidence>
<evidence type="ECO:0000313" key="14">
    <source>
        <dbReference type="Proteomes" id="UP000002254"/>
    </source>
</evidence>
<accession>A0A8C0SD35</accession>
<evidence type="ECO:0000256" key="7">
    <source>
        <dbReference type="ARBA" id="ARBA00033773"/>
    </source>
</evidence>
<dbReference type="CTD" id="220136"/>
<evidence type="ECO:0000256" key="3">
    <source>
        <dbReference type="ARBA" id="ARBA00023054"/>
    </source>
</evidence>
<sequence>MVTGPTSAPPTCPSPCRVHHGNQTSALRKLAPAGLHGWETGGRRPHPEGLKMYSQRFGIVQREVKGPTPKVVIVRAKPPKVQGAEQHLGRIQHSHQKHHAILASIKSKERDRLKVDWDQHNDRKFVDSLVKARIKDAMQGFIINTEERRNKLRELLASEESGYFTEMQLKEETIEEKKDKMRDKTRLLKEKKEKERQDLVAEKLDQQFRERCEELRTKLFCIHQKKVCEERKAQIAFNEELKRQKLVEEEMFSKLWEEDRLAKEKREVEEARRQKELVENTRLGLNAQITNIRAQRQAEQQLKEEEARFVENDKAQVKLENEQAKLKKQKTKQEIRAALQKALLEKIEYIQQEYREEQDLNMKLVQKALQDLQEEADKKKQKREEMAREQEIYRQYVVQWREEERAQEKERDRILETEKEKKLAEKDKELRLEKEARRQLVNEVMCTRKLQIQEKLQRKAKEQEERAMEQERINEGFKELNCVEKENFARRSSLAQEYRKQLQMQMSYQQQAREAQKEEERREFEAGVAANKICQDKIREILSFHHVLPRNIHPMRRACPEKLPP</sequence>
<dbReference type="Proteomes" id="UP000694542">
    <property type="component" value="Chromosome 7"/>
</dbReference>
<evidence type="ECO:0000313" key="12">
    <source>
        <dbReference type="Ensembl" id="ENSCAFP00030004521.1"/>
    </source>
</evidence>
<evidence type="ECO:0000256" key="1">
    <source>
        <dbReference type="ARBA" id="ARBA00004138"/>
    </source>
</evidence>
<dbReference type="Proteomes" id="UP000002254">
    <property type="component" value="Chromosome 7"/>
</dbReference>
<comment type="subcellular location">
    <subcellularLocation>
        <location evidence="1">Cell projection</location>
        <location evidence="1">Cilium</location>
    </subcellularLocation>
</comment>
<keyword evidence="5" id="KW-0966">Cell projection</keyword>
<protein>
    <recommendedName>
        <fullName evidence="7">Cilia- and flagella-associated protein 53</fullName>
    </recommendedName>
</protein>
<dbReference type="InterPro" id="IPR043596">
    <property type="entry name" value="CFAP53/TCHP"/>
</dbReference>
<keyword evidence="2" id="KW-0970">Cilium biogenesis/degradation</keyword>
<name>A0A8C0SD35_CANLF</name>
<proteinExistence type="inferred from homology"/>
<evidence type="ECO:0000259" key="10">
    <source>
        <dbReference type="Pfam" id="PF13868"/>
    </source>
</evidence>
<evidence type="ECO:0000313" key="15">
    <source>
        <dbReference type="Proteomes" id="UP000694542"/>
    </source>
</evidence>
<keyword evidence="4" id="KW-0969">Cilium</keyword>
<dbReference type="GeneID" id="490567"/>
<dbReference type="AlphaFoldDB" id="A0A8C0SD35"/>
<dbReference type="Pfam" id="PF13868">
    <property type="entry name" value="TPH"/>
    <property type="match status" value="1"/>
</dbReference>
<feature type="domain" description="Trichohyalin-plectin-homology" evidence="10">
    <location>
        <begin position="209"/>
        <end position="541"/>
    </location>
</feature>
<dbReference type="Proteomes" id="UP000694429">
    <property type="component" value="Chromosome 7"/>
</dbReference>
<keyword evidence="3 8" id="KW-0175">Coiled coil</keyword>
<feature type="coiled-coil region" evidence="8">
    <location>
        <begin position="167"/>
        <end position="202"/>
    </location>
</feature>
<dbReference type="OMA" id="IQAQHND"/>
<evidence type="ECO:0000256" key="2">
    <source>
        <dbReference type="ARBA" id="ARBA00022794"/>
    </source>
</evidence>
<reference evidence="11 14" key="1">
    <citation type="journal article" date="2005" name="Nature">
        <title>Genome sequence, comparative analysis and haplotype structure of the domestic dog.</title>
        <authorList>
            <consortium name="Broad Sequencing Platform"/>
            <person name="Lindblad-Toh K."/>
            <person name="Wade C.M."/>
            <person name="Mikkelsen T.S."/>
            <person name="Karlsson E.K."/>
            <person name="Jaffe D.B."/>
            <person name="Kamal M."/>
            <person name="Clamp M."/>
            <person name="Chang J.L."/>
            <person name="Kulbokas E.J. III"/>
            <person name="Zody M.C."/>
            <person name="Mauceli E."/>
            <person name="Xie X."/>
            <person name="Breen M."/>
            <person name="Wayne R.K."/>
            <person name="Ostrander E.A."/>
            <person name="Ponting C.P."/>
            <person name="Galibert F."/>
            <person name="Smith D.R."/>
            <person name="DeJong P.J."/>
            <person name="Kirkness E."/>
            <person name="Alvarez P."/>
            <person name="Biagi T."/>
            <person name="Brockman W."/>
            <person name="Butler J."/>
            <person name="Chin C.W."/>
            <person name="Cook A."/>
            <person name="Cuff J."/>
            <person name="Daly M.J."/>
            <person name="DeCaprio D."/>
            <person name="Gnerre S."/>
            <person name="Grabherr M."/>
            <person name="Kellis M."/>
            <person name="Kleber M."/>
            <person name="Bardeleben C."/>
            <person name="Goodstadt L."/>
            <person name="Heger A."/>
            <person name="Hitte C."/>
            <person name="Kim L."/>
            <person name="Koepfli K.P."/>
            <person name="Parker H.G."/>
            <person name="Pollinger J.P."/>
            <person name="Searle S.M."/>
            <person name="Sutter N.B."/>
            <person name="Thomas R."/>
            <person name="Webber C."/>
            <person name="Baldwin J."/>
            <person name="Abebe A."/>
            <person name="Abouelleil A."/>
            <person name="Aftuck L."/>
            <person name="Ait-Zahra M."/>
            <person name="Aldredge T."/>
            <person name="Allen N."/>
            <person name="An P."/>
            <person name="Anderson S."/>
            <person name="Antoine C."/>
            <person name="Arachchi H."/>
            <person name="Aslam A."/>
            <person name="Ayotte L."/>
            <person name="Bachantsang P."/>
            <person name="Barry A."/>
            <person name="Bayul T."/>
            <person name="Benamara M."/>
            <person name="Berlin A."/>
            <person name="Bessette D."/>
            <person name="Blitshteyn B."/>
            <person name="Bloom T."/>
            <person name="Blye J."/>
            <person name="Boguslavskiy L."/>
            <person name="Bonnet C."/>
            <person name="Boukhgalter B."/>
            <person name="Brown A."/>
            <person name="Cahill P."/>
            <person name="Calixte N."/>
            <person name="Camarata J."/>
            <person name="Cheshatsang Y."/>
            <person name="Chu J."/>
            <person name="Citroen M."/>
            <person name="Collymore A."/>
            <person name="Cooke P."/>
            <person name="Dawoe T."/>
            <person name="Daza R."/>
            <person name="Decktor K."/>
            <person name="DeGray S."/>
            <person name="Dhargay N."/>
            <person name="Dooley K."/>
            <person name="Dooley K."/>
            <person name="Dorje P."/>
            <person name="Dorjee K."/>
            <person name="Dorris L."/>
            <person name="Duffey N."/>
            <person name="Dupes A."/>
            <person name="Egbiremolen O."/>
            <person name="Elong R."/>
            <person name="Falk J."/>
            <person name="Farina A."/>
            <person name="Faro S."/>
            <person name="Ferguson D."/>
            <person name="Ferreira P."/>
            <person name="Fisher S."/>
            <person name="FitzGerald M."/>
            <person name="Foley K."/>
            <person name="Foley C."/>
            <person name="Franke A."/>
            <person name="Friedrich D."/>
            <person name="Gage D."/>
            <person name="Garber M."/>
            <person name="Gearin G."/>
            <person name="Giannoukos G."/>
            <person name="Goode T."/>
            <person name="Goyette A."/>
            <person name="Graham J."/>
            <person name="Grandbois E."/>
            <person name="Gyaltsen K."/>
            <person name="Hafez N."/>
            <person name="Hagopian D."/>
            <person name="Hagos B."/>
            <person name="Hall J."/>
            <person name="Healy C."/>
            <person name="Hegarty R."/>
            <person name="Honan T."/>
            <person name="Horn A."/>
            <person name="Houde N."/>
            <person name="Hughes L."/>
            <person name="Hunnicutt L."/>
            <person name="Husby M."/>
            <person name="Jester B."/>
            <person name="Jones C."/>
            <person name="Kamat A."/>
            <person name="Kanga B."/>
            <person name="Kells C."/>
            <person name="Khazanovich D."/>
            <person name="Kieu A.C."/>
            <person name="Kisner P."/>
            <person name="Kumar M."/>
            <person name="Lance K."/>
            <person name="Landers T."/>
            <person name="Lara M."/>
            <person name="Lee W."/>
            <person name="Leger J.P."/>
            <person name="Lennon N."/>
            <person name="Leuper L."/>
            <person name="LeVine S."/>
            <person name="Liu J."/>
            <person name="Liu X."/>
            <person name="Lokyitsang Y."/>
            <person name="Lokyitsang T."/>
            <person name="Lui A."/>
            <person name="Macdonald J."/>
            <person name="Major J."/>
            <person name="Marabella R."/>
            <person name="Maru K."/>
            <person name="Matthews C."/>
            <person name="McDonough S."/>
            <person name="Mehta T."/>
            <person name="Meldrim J."/>
            <person name="Melnikov A."/>
            <person name="Meneus L."/>
            <person name="Mihalev A."/>
            <person name="Mihova T."/>
            <person name="Miller K."/>
            <person name="Mittelman R."/>
            <person name="Mlenga V."/>
            <person name="Mulrain L."/>
            <person name="Munson G."/>
            <person name="Navidi A."/>
            <person name="Naylor J."/>
            <person name="Nguyen T."/>
            <person name="Nguyen N."/>
            <person name="Nguyen C."/>
            <person name="Nguyen T."/>
            <person name="Nicol R."/>
            <person name="Norbu N."/>
            <person name="Norbu C."/>
            <person name="Novod N."/>
            <person name="Nyima T."/>
            <person name="Olandt P."/>
            <person name="O'Neill B."/>
            <person name="O'Neill K."/>
            <person name="Osman S."/>
            <person name="Oyono L."/>
            <person name="Patti C."/>
            <person name="Perrin D."/>
            <person name="Phunkhang P."/>
            <person name="Pierre F."/>
            <person name="Priest M."/>
            <person name="Rachupka A."/>
            <person name="Raghuraman S."/>
            <person name="Rameau R."/>
            <person name="Ray V."/>
            <person name="Raymond C."/>
            <person name="Rege F."/>
            <person name="Rise C."/>
            <person name="Rogers J."/>
            <person name="Rogov P."/>
            <person name="Sahalie J."/>
            <person name="Settipalli S."/>
            <person name="Sharpe T."/>
            <person name="Shea T."/>
            <person name="Sheehan M."/>
            <person name="Sherpa N."/>
            <person name="Shi J."/>
            <person name="Shih D."/>
            <person name="Sloan J."/>
            <person name="Smith C."/>
            <person name="Sparrow T."/>
            <person name="Stalker J."/>
            <person name="Stange-Thomann N."/>
            <person name="Stavropoulos S."/>
            <person name="Stone C."/>
            <person name="Stone S."/>
            <person name="Sykes S."/>
            <person name="Tchuinga P."/>
            <person name="Tenzing P."/>
            <person name="Tesfaye S."/>
            <person name="Thoulutsang D."/>
            <person name="Thoulutsang Y."/>
            <person name="Topham K."/>
            <person name="Topping I."/>
            <person name="Tsamla T."/>
            <person name="Vassiliev H."/>
            <person name="Venkataraman V."/>
            <person name="Vo A."/>
            <person name="Wangchuk T."/>
            <person name="Wangdi T."/>
            <person name="Weiand M."/>
            <person name="Wilkinson J."/>
            <person name="Wilson A."/>
            <person name="Yadav S."/>
            <person name="Yang S."/>
            <person name="Yang X."/>
            <person name="Young G."/>
            <person name="Yu Q."/>
            <person name="Zainoun J."/>
            <person name="Zembek L."/>
            <person name="Zimmer A."/>
            <person name="Lander E.S."/>
        </authorList>
    </citation>
    <scope>NUCLEOTIDE SEQUENCE [LARGE SCALE GENOMIC DNA]</scope>
    <source>
        <strain evidence="11">Boxer</strain>
    </source>
</reference>
<accession>A0A8P0SN28</accession>
<reference evidence="12" key="3">
    <citation type="submission" date="2019-03" db="EMBL/GenBank/DDBJ databases">
        <authorList>
            <person name="Warren W.C."/>
            <person name="Johnson G.S."/>
        </authorList>
    </citation>
    <scope>NUCLEOTIDE SEQUENCE [LARGE SCALE GENOMIC DNA]</scope>
    <source>
        <strain evidence="12">Basenji</strain>
    </source>
</reference>
<evidence type="ECO:0000256" key="5">
    <source>
        <dbReference type="ARBA" id="ARBA00023273"/>
    </source>
</evidence>
<reference evidence="13" key="2">
    <citation type="submission" date="2018-10" db="EMBL/GenBank/DDBJ databases">
        <title>De novo assembly of a Great Dane genome.</title>
        <authorList>
            <person name="Kidd J.M."/>
            <person name="Pendleton A.L."/>
            <person name="Shen F."/>
            <person name="Emery S."/>
        </authorList>
    </citation>
    <scope>NUCLEOTIDE SEQUENCE [LARGE SCALE GENOMIC DNA]</scope>
    <source>
        <strain evidence="13">Great Dane</strain>
    </source>
</reference>
<evidence type="ECO:0000256" key="8">
    <source>
        <dbReference type="SAM" id="Coils"/>
    </source>
</evidence>
<dbReference type="PANTHER" id="PTHR31183:SF1">
    <property type="entry name" value="CILIA- AND FLAGELLA-ASSOCIATED PROTEIN 53"/>
    <property type="match status" value="1"/>
</dbReference>
<gene>
    <name evidence="13" type="primary">CFAP53</name>
</gene>
<feature type="coiled-coil region" evidence="8">
    <location>
        <begin position="254"/>
        <end position="480"/>
    </location>
</feature>
<evidence type="ECO:0000313" key="13">
    <source>
        <dbReference type="Ensembl" id="ENSCAFP00040019601.1"/>
    </source>
</evidence>
<organism evidence="13 15">
    <name type="scientific">Canis lupus familiaris</name>
    <name type="common">Dog</name>
    <name type="synonym">Canis familiaris</name>
    <dbReference type="NCBI Taxonomy" id="9615"/>
    <lineage>
        <taxon>Eukaryota</taxon>
        <taxon>Metazoa</taxon>
        <taxon>Chordata</taxon>
        <taxon>Craniata</taxon>
        <taxon>Vertebrata</taxon>
        <taxon>Euteleostomi</taxon>
        <taxon>Mammalia</taxon>
        <taxon>Eutheria</taxon>
        <taxon>Laurasiatheria</taxon>
        <taxon>Carnivora</taxon>
        <taxon>Caniformia</taxon>
        <taxon>Canidae</taxon>
        <taxon>Canis</taxon>
    </lineage>
</organism>
<dbReference type="OrthoDB" id="10072024at2759"/>
<dbReference type="KEGG" id="cfa:490567"/>
<dbReference type="Ensembl" id="ENSCAFT00000030054.5">
    <property type="protein sequence ID" value="ENSCAFP00000027931.3"/>
    <property type="gene ID" value="ENSCAFG00000053432.1"/>
</dbReference>
<dbReference type="RefSeq" id="XP_547689.4">
    <property type="nucleotide sequence ID" value="XM_547689.7"/>
</dbReference>